<dbReference type="Proteomes" id="UP001597295">
    <property type="component" value="Unassembled WGS sequence"/>
</dbReference>
<dbReference type="EMBL" id="JBHUIP010000009">
    <property type="protein sequence ID" value="MFD2263190.1"/>
    <property type="molecule type" value="Genomic_DNA"/>
</dbReference>
<protein>
    <submittedName>
        <fullName evidence="2">Uncharacterized protein</fullName>
    </submittedName>
</protein>
<feature type="region of interest" description="Disordered" evidence="1">
    <location>
        <begin position="1"/>
        <end position="68"/>
    </location>
</feature>
<reference evidence="3" key="1">
    <citation type="journal article" date="2019" name="Int. J. Syst. Evol. Microbiol.">
        <title>The Global Catalogue of Microorganisms (GCM) 10K type strain sequencing project: providing services to taxonomists for standard genome sequencing and annotation.</title>
        <authorList>
            <consortium name="The Broad Institute Genomics Platform"/>
            <consortium name="The Broad Institute Genome Sequencing Center for Infectious Disease"/>
            <person name="Wu L."/>
            <person name="Ma J."/>
        </authorList>
    </citation>
    <scope>NUCLEOTIDE SEQUENCE [LARGE SCALE GENOMIC DNA]</scope>
    <source>
        <strain evidence="3">CGMCC 1.19062</strain>
    </source>
</reference>
<evidence type="ECO:0000313" key="3">
    <source>
        <dbReference type="Proteomes" id="UP001597295"/>
    </source>
</evidence>
<gene>
    <name evidence="2" type="ORF">ACFSM5_09850</name>
</gene>
<feature type="compositionally biased region" description="Basic and acidic residues" evidence="1">
    <location>
        <begin position="57"/>
        <end position="68"/>
    </location>
</feature>
<evidence type="ECO:0000313" key="2">
    <source>
        <dbReference type="EMBL" id="MFD2263190.1"/>
    </source>
</evidence>
<accession>A0ABW5DRT0</accession>
<feature type="compositionally biased region" description="Basic and acidic residues" evidence="1">
    <location>
        <begin position="1"/>
        <end position="42"/>
    </location>
</feature>
<sequence>MQDKDRENAPRIAEDRERPDNRSAEDWVQAKRDFAFKSEQSTRRAPPPYFAETTEEANAREEETRDRR</sequence>
<organism evidence="2 3">
    <name type="scientific">Lacibacterium aquatile</name>
    <dbReference type="NCBI Taxonomy" id="1168082"/>
    <lineage>
        <taxon>Bacteria</taxon>
        <taxon>Pseudomonadati</taxon>
        <taxon>Pseudomonadota</taxon>
        <taxon>Alphaproteobacteria</taxon>
        <taxon>Rhodospirillales</taxon>
        <taxon>Rhodospirillaceae</taxon>
    </lineage>
</organism>
<proteinExistence type="predicted"/>
<dbReference type="RefSeq" id="WP_379876166.1">
    <property type="nucleotide sequence ID" value="NZ_JBHUIP010000009.1"/>
</dbReference>
<evidence type="ECO:0000256" key="1">
    <source>
        <dbReference type="SAM" id="MobiDB-lite"/>
    </source>
</evidence>
<comment type="caution">
    <text evidence="2">The sequence shown here is derived from an EMBL/GenBank/DDBJ whole genome shotgun (WGS) entry which is preliminary data.</text>
</comment>
<keyword evidence="3" id="KW-1185">Reference proteome</keyword>
<name>A0ABW5DRT0_9PROT</name>